<gene>
    <name evidence="1" type="ORF">AV530_003551</name>
</gene>
<protein>
    <submittedName>
        <fullName evidence="1">Uncharacterized protein</fullName>
    </submittedName>
</protein>
<reference evidence="1 2" key="1">
    <citation type="submission" date="2016-02" db="EMBL/GenBank/DDBJ databases">
        <title>Band-tailed pigeon sequencing and assembly.</title>
        <authorList>
            <person name="Soares A.E."/>
            <person name="Novak B.J."/>
            <person name="Rice E.S."/>
            <person name="O'Connell B."/>
            <person name="Chang D."/>
            <person name="Weber S."/>
            <person name="Shapiro B."/>
        </authorList>
    </citation>
    <scope>NUCLEOTIDE SEQUENCE [LARGE SCALE GENOMIC DNA]</scope>
    <source>
        <strain evidence="1">BTP2013</strain>
        <tissue evidence="1">Blood</tissue>
    </source>
</reference>
<proteinExistence type="predicted"/>
<evidence type="ECO:0000313" key="2">
    <source>
        <dbReference type="Proteomes" id="UP000190648"/>
    </source>
</evidence>
<name>A0A1V4K4J8_PATFA</name>
<evidence type="ECO:0000313" key="1">
    <source>
        <dbReference type="EMBL" id="OPJ78797.1"/>
    </source>
</evidence>
<keyword evidence="2" id="KW-1185">Reference proteome</keyword>
<dbReference type="Proteomes" id="UP000190648">
    <property type="component" value="Unassembled WGS sequence"/>
</dbReference>
<dbReference type="EMBL" id="LSYS01005108">
    <property type="protein sequence ID" value="OPJ78797.1"/>
    <property type="molecule type" value="Genomic_DNA"/>
</dbReference>
<comment type="caution">
    <text evidence="1">The sequence shown here is derived from an EMBL/GenBank/DDBJ whole genome shotgun (WGS) entry which is preliminary data.</text>
</comment>
<accession>A0A1V4K4J8</accession>
<dbReference type="AlphaFoldDB" id="A0A1V4K4J8"/>
<organism evidence="1 2">
    <name type="scientific">Patagioenas fasciata monilis</name>
    <dbReference type="NCBI Taxonomy" id="372326"/>
    <lineage>
        <taxon>Eukaryota</taxon>
        <taxon>Metazoa</taxon>
        <taxon>Chordata</taxon>
        <taxon>Craniata</taxon>
        <taxon>Vertebrata</taxon>
        <taxon>Euteleostomi</taxon>
        <taxon>Archelosauria</taxon>
        <taxon>Archosauria</taxon>
        <taxon>Dinosauria</taxon>
        <taxon>Saurischia</taxon>
        <taxon>Theropoda</taxon>
        <taxon>Coelurosauria</taxon>
        <taxon>Aves</taxon>
        <taxon>Neognathae</taxon>
        <taxon>Neoaves</taxon>
        <taxon>Columbimorphae</taxon>
        <taxon>Columbiformes</taxon>
        <taxon>Columbidae</taxon>
        <taxon>Patagioenas</taxon>
    </lineage>
</organism>
<sequence>MLRNKGSNFDLGLTQLVQMDLNRQGLIQWILKSTGVFPLLPEGTGRCFSALLYPRSNEVSSCAAQQYQEYPVYENTDAK</sequence>